<keyword evidence="1" id="KW-0472">Membrane</keyword>
<sequence>MSTFAPDQHLSAERMQALLDGILPAEEAVSARAHLDGCARCRSEVEAWEALFDDLQELPVLTPSPTFRHRILESAPTVEGSAARRRLFDAHTEGHVDSGVLQDHLEGRLAARVSARIDAHLDGCAVCRDELAAFRSLSLALDDLAHVEPTPYFTEQVMATWRVEQLTKVAMAPTTRSGHVAAWIREHLPSSRQGWAVAFGLSTVPAIVTMLVFRAVFASPLVTVGNLLAFLRLKTADALSGVGGWADGLLQSAGLAPMAASALEAMSSPVVAASVATLASGSILAAMWVVYRFLIASQPADRPYAHSR</sequence>
<dbReference type="RefSeq" id="WP_405274335.1">
    <property type="nucleotide sequence ID" value="NZ_CP144380.1"/>
</dbReference>
<evidence type="ECO:0000313" key="4">
    <source>
        <dbReference type="Proteomes" id="UP001484239"/>
    </source>
</evidence>
<dbReference type="InterPro" id="IPR041916">
    <property type="entry name" value="Anti_sigma_zinc_sf"/>
</dbReference>
<dbReference type="InterPro" id="IPR027383">
    <property type="entry name" value="Znf_put"/>
</dbReference>
<dbReference type="Pfam" id="PF13490">
    <property type="entry name" value="zf-HC2"/>
    <property type="match status" value="2"/>
</dbReference>
<reference evidence="3 4" key="1">
    <citation type="submission" date="2024-02" db="EMBL/GenBank/DDBJ databases">
        <title>A novel Gemmatimonadota bacterium.</title>
        <authorList>
            <person name="Du Z.-J."/>
            <person name="Ye Y.-Q."/>
        </authorList>
    </citation>
    <scope>NUCLEOTIDE SEQUENCE [LARGE SCALE GENOMIC DNA]</scope>
    <source>
        <strain evidence="3 4">DH-20</strain>
    </source>
</reference>
<comment type="caution">
    <text evidence="3">The sequence shown here is derived from an EMBL/GenBank/DDBJ whole genome shotgun (WGS) entry which is preliminary data.</text>
</comment>
<evidence type="ECO:0000256" key="1">
    <source>
        <dbReference type="SAM" id="Phobius"/>
    </source>
</evidence>
<proteinExistence type="predicted"/>
<evidence type="ECO:0000259" key="2">
    <source>
        <dbReference type="Pfam" id="PF13490"/>
    </source>
</evidence>
<name>A0ABU9EDW9_9BACT</name>
<keyword evidence="1" id="KW-1133">Transmembrane helix</keyword>
<feature type="domain" description="Putative zinc-finger" evidence="2">
    <location>
        <begin position="13"/>
        <end position="42"/>
    </location>
</feature>
<organism evidence="3 4">
    <name type="scientific">Gaopeijia maritima</name>
    <dbReference type="NCBI Taxonomy" id="3119007"/>
    <lineage>
        <taxon>Bacteria</taxon>
        <taxon>Pseudomonadati</taxon>
        <taxon>Gemmatimonadota</taxon>
        <taxon>Longimicrobiia</taxon>
        <taxon>Gaopeijiales</taxon>
        <taxon>Gaopeijiaceae</taxon>
        <taxon>Gaopeijia</taxon>
    </lineage>
</organism>
<feature type="transmembrane region" description="Helical" evidence="1">
    <location>
        <begin position="270"/>
        <end position="294"/>
    </location>
</feature>
<gene>
    <name evidence="3" type="ORF">WI372_15140</name>
</gene>
<accession>A0ABU9EDW9</accession>
<dbReference type="Gene3D" id="1.10.10.1320">
    <property type="entry name" value="Anti-sigma factor, zinc-finger domain"/>
    <property type="match status" value="2"/>
</dbReference>
<feature type="transmembrane region" description="Helical" evidence="1">
    <location>
        <begin position="195"/>
        <end position="217"/>
    </location>
</feature>
<keyword evidence="1" id="KW-0812">Transmembrane</keyword>
<feature type="domain" description="Putative zinc-finger" evidence="2">
    <location>
        <begin position="101"/>
        <end position="128"/>
    </location>
</feature>
<dbReference type="Proteomes" id="UP001484239">
    <property type="component" value="Unassembled WGS sequence"/>
</dbReference>
<dbReference type="EMBL" id="JBBHLI010000010">
    <property type="protein sequence ID" value="MEK9502327.1"/>
    <property type="molecule type" value="Genomic_DNA"/>
</dbReference>
<protein>
    <submittedName>
        <fullName evidence="3">Zf-HC2 domain-containing protein</fullName>
    </submittedName>
</protein>
<evidence type="ECO:0000313" key="3">
    <source>
        <dbReference type="EMBL" id="MEK9502327.1"/>
    </source>
</evidence>
<keyword evidence="4" id="KW-1185">Reference proteome</keyword>